<feature type="compositionally biased region" description="Polar residues" evidence="4">
    <location>
        <begin position="12"/>
        <end position="23"/>
    </location>
</feature>
<keyword evidence="3" id="KW-0808">Transferase</keyword>
<dbReference type="PANTHER" id="PTHR43775">
    <property type="entry name" value="FATTY ACID SYNTHASE"/>
    <property type="match status" value="1"/>
</dbReference>
<dbReference type="Pfam" id="PF00550">
    <property type="entry name" value="PP-binding"/>
    <property type="match status" value="1"/>
</dbReference>
<gene>
    <name evidence="6" type="ORF">WJX84_007489</name>
</gene>
<evidence type="ECO:0000256" key="4">
    <source>
        <dbReference type="SAM" id="MobiDB-lite"/>
    </source>
</evidence>
<dbReference type="SUPFAM" id="SSF53901">
    <property type="entry name" value="Thiolase-like"/>
    <property type="match status" value="1"/>
</dbReference>
<proteinExistence type="predicted"/>
<name>A0AAW1RT41_9CHLO</name>
<dbReference type="SMART" id="SM00825">
    <property type="entry name" value="PKS_KS"/>
    <property type="match status" value="1"/>
</dbReference>
<dbReference type="SMART" id="SM00823">
    <property type="entry name" value="PKS_PP"/>
    <property type="match status" value="1"/>
</dbReference>
<dbReference type="InterPro" id="IPR036736">
    <property type="entry name" value="ACP-like_sf"/>
</dbReference>
<dbReference type="GO" id="GO:0031177">
    <property type="term" value="F:phosphopantetheine binding"/>
    <property type="evidence" value="ECO:0007669"/>
    <property type="project" value="InterPro"/>
</dbReference>
<dbReference type="InterPro" id="IPR014030">
    <property type="entry name" value="Ketoacyl_synth_N"/>
</dbReference>
<dbReference type="InterPro" id="IPR020806">
    <property type="entry name" value="PKS_PP-bd"/>
</dbReference>
<organism evidence="6 7">
    <name type="scientific">Apatococcus fuscideae</name>
    <dbReference type="NCBI Taxonomy" id="2026836"/>
    <lineage>
        <taxon>Eukaryota</taxon>
        <taxon>Viridiplantae</taxon>
        <taxon>Chlorophyta</taxon>
        <taxon>core chlorophytes</taxon>
        <taxon>Trebouxiophyceae</taxon>
        <taxon>Chlorellales</taxon>
        <taxon>Chlorellaceae</taxon>
        <taxon>Apatococcus</taxon>
    </lineage>
</organism>
<keyword evidence="2" id="KW-0597">Phosphoprotein</keyword>
<dbReference type="Pfam" id="PF00109">
    <property type="entry name" value="ketoacyl-synt"/>
    <property type="match status" value="1"/>
</dbReference>
<dbReference type="InterPro" id="IPR013968">
    <property type="entry name" value="PKS_KR"/>
</dbReference>
<protein>
    <recommendedName>
        <fullName evidence="5">Carrier domain-containing protein</fullName>
    </recommendedName>
</protein>
<accession>A0AAW1RT41</accession>
<dbReference type="GO" id="GO:0006633">
    <property type="term" value="P:fatty acid biosynthetic process"/>
    <property type="evidence" value="ECO:0007669"/>
    <property type="project" value="TreeGrafter"/>
</dbReference>
<dbReference type="Pfam" id="PF08659">
    <property type="entry name" value="KR"/>
    <property type="match status" value="1"/>
</dbReference>
<dbReference type="EMBL" id="JALJOV010001986">
    <property type="protein sequence ID" value="KAK9837059.1"/>
    <property type="molecule type" value="Genomic_DNA"/>
</dbReference>
<dbReference type="InterPro" id="IPR009081">
    <property type="entry name" value="PP-bd_ACP"/>
</dbReference>
<dbReference type="InterPro" id="IPR050091">
    <property type="entry name" value="PKS_NRPS_Biosynth_Enz"/>
</dbReference>
<evidence type="ECO:0000259" key="5">
    <source>
        <dbReference type="PROSITE" id="PS50075"/>
    </source>
</evidence>
<feature type="region of interest" description="Disordered" evidence="4">
    <location>
        <begin position="1"/>
        <end position="23"/>
    </location>
</feature>
<keyword evidence="7" id="KW-1185">Reference proteome</keyword>
<evidence type="ECO:0000313" key="7">
    <source>
        <dbReference type="Proteomes" id="UP001485043"/>
    </source>
</evidence>
<reference evidence="6 7" key="1">
    <citation type="journal article" date="2024" name="Nat. Commun.">
        <title>Phylogenomics reveals the evolutionary origins of lichenization in chlorophyte algae.</title>
        <authorList>
            <person name="Puginier C."/>
            <person name="Libourel C."/>
            <person name="Otte J."/>
            <person name="Skaloud P."/>
            <person name="Haon M."/>
            <person name="Grisel S."/>
            <person name="Petersen M."/>
            <person name="Berrin J.G."/>
            <person name="Delaux P.M."/>
            <person name="Dal Grande F."/>
            <person name="Keller J."/>
        </authorList>
    </citation>
    <scope>NUCLEOTIDE SEQUENCE [LARGE SCALE GENOMIC DNA]</scope>
    <source>
        <strain evidence="6 7">SAG 2523</strain>
    </source>
</reference>
<dbReference type="GO" id="GO:0004312">
    <property type="term" value="F:fatty acid synthase activity"/>
    <property type="evidence" value="ECO:0007669"/>
    <property type="project" value="TreeGrafter"/>
</dbReference>
<dbReference type="Gene3D" id="3.40.47.10">
    <property type="match status" value="1"/>
</dbReference>
<dbReference type="InterPro" id="IPR016039">
    <property type="entry name" value="Thiolase-like"/>
</dbReference>
<evidence type="ECO:0000256" key="2">
    <source>
        <dbReference type="ARBA" id="ARBA00022553"/>
    </source>
</evidence>
<dbReference type="SUPFAM" id="SSF47336">
    <property type="entry name" value="ACP-like"/>
    <property type="match status" value="1"/>
</dbReference>
<sequence>MDVAHRCRASGKGSQRLSRNGSQVHLHESLGQIVAGQLGSRVPMDQPLMEAGLDSLGIGELRAAVQRTFSVELPATAAFDYPTMTALAGFIHPLLAHPAPTQAVDATHFDLDPSAAADSVAAWQTAPGMLTGPTSGRAEAASTASDPSTGHVGLWGLACRYPAQASGLAAFYNSASTAQDLQQTVPLERWDIERAYTPSATPGSMTIYTRFAAFCEGISDFDGALFRLPLSEVVVMDPQQRVLLEETGAALSDAASNLQSPIATHTGVYVGCMYQEYTDVVVNASGKLPPQAVVGSGLSFMVGRVSYTFGLTVGSLQDCRRPPIMHLTGMNPHVGAALADWQRQMGLDAVVPRQVHGAHSRAPGGLEQLPAAGLNGLASPTMYPLADATTMSDTRRVSRLPYNASSSTPWLVLSGMVFVHPSGAPGVGTMGLSNPSKALQAIYSITWHAAEPSSGYLSFPDGIFNKMAISLGSKGAQRRDMQAHTGRGSQGLGNYPAQSATLAAAHFLEFLQQHRELPAQALSIIQTSLTHQIPVGFHGATDLSPASVQGVIRVPTELFEASIRAPVIATLLCQSAAWFSGSVTAWGWQGFAGHANYCVANAAVDNMATTWAAQGHPAVAIQWGAWASVGEDGPTYTRNIT</sequence>
<dbReference type="InterPro" id="IPR036291">
    <property type="entry name" value="NAD(P)-bd_dom_sf"/>
</dbReference>
<dbReference type="Gene3D" id="1.10.1200.10">
    <property type="entry name" value="ACP-like"/>
    <property type="match status" value="1"/>
</dbReference>
<evidence type="ECO:0000256" key="1">
    <source>
        <dbReference type="ARBA" id="ARBA00022450"/>
    </source>
</evidence>
<dbReference type="AlphaFoldDB" id="A0AAW1RT41"/>
<dbReference type="InterPro" id="IPR020841">
    <property type="entry name" value="PKS_Beta-ketoAc_synthase_dom"/>
</dbReference>
<evidence type="ECO:0000256" key="3">
    <source>
        <dbReference type="ARBA" id="ARBA00022679"/>
    </source>
</evidence>
<dbReference type="PROSITE" id="PS50075">
    <property type="entry name" value="CARRIER"/>
    <property type="match status" value="1"/>
</dbReference>
<dbReference type="SUPFAM" id="SSF51735">
    <property type="entry name" value="NAD(P)-binding Rossmann-fold domains"/>
    <property type="match status" value="1"/>
</dbReference>
<evidence type="ECO:0000313" key="6">
    <source>
        <dbReference type="EMBL" id="KAK9837059.1"/>
    </source>
</evidence>
<comment type="caution">
    <text evidence="6">The sequence shown here is derived from an EMBL/GenBank/DDBJ whole genome shotgun (WGS) entry which is preliminary data.</text>
</comment>
<dbReference type="Proteomes" id="UP001485043">
    <property type="component" value="Unassembled WGS sequence"/>
</dbReference>
<dbReference type="Gene3D" id="3.40.50.720">
    <property type="entry name" value="NAD(P)-binding Rossmann-like Domain"/>
    <property type="match status" value="1"/>
</dbReference>
<feature type="domain" description="Carrier" evidence="5">
    <location>
        <begin position="21"/>
        <end position="95"/>
    </location>
</feature>
<dbReference type="PANTHER" id="PTHR43775:SF37">
    <property type="entry name" value="SI:DKEY-61P9.11"/>
    <property type="match status" value="1"/>
</dbReference>
<keyword evidence="1" id="KW-0596">Phosphopantetheine</keyword>